<feature type="transmembrane region" description="Helical" evidence="13">
    <location>
        <begin position="496"/>
        <end position="518"/>
    </location>
</feature>
<keyword evidence="8" id="KW-0418">Kinase</keyword>
<evidence type="ECO:0000256" key="6">
    <source>
        <dbReference type="ARBA" id="ARBA00022737"/>
    </source>
</evidence>
<feature type="transmembrane region" description="Helical" evidence="13">
    <location>
        <begin position="193"/>
        <end position="221"/>
    </location>
</feature>
<comment type="subcellular location">
    <subcellularLocation>
        <location evidence="1">Membrane</location>
        <topology evidence="1">Single-pass membrane protein</topology>
    </subcellularLocation>
</comment>
<evidence type="ECO:0000256" key="13">
    <source>
        <dbReference type="SAM" id="Phobius"/>
    </source>
</evidence>
<dbReference type="PROSITE" id="PS51473">
    <property type="entry name" value="GNK2"/>
    <property type="match status" value="2"/>
</dbReference>
<keyword evidence="7" id="KW-0547">Nucleotide-binding</keyword>
<dbReference type="InterPro" id="IPR000719">
    <property type="entry name" value="Prot_kinase_dom"/>
</dbReference>
<dbReference type="SUPFAM" id="SSF56112">
    <property type="entry name" value="Protein kinase-like (PK-like)"/>
    <property type="match status" value="1"/>
</dbReference>
<keyword evidence="6" id="KW-0677">Repeat</keyword>
<evidence type="ECO:0000256" key="7">
    <source>
        <dbReference type="ARBA" id="ARBA00022741"/>
    </source>
</evidence>
<dbReference type="Gene3D" id="3.30.430.20">
    <property type="entry name" value="Gnk2 domain, C-X8-C-X2-C motif"/>
    <property type="match status" value="2"/>
</dbReference>
<evidence type="ECO:0000256" key="5">
    <source>
        <dbReference type="ARBA" id="ARBA00022729"/>
    </source>
</evidence>
<organism evidence="16 17">
    <name type="scientific">Ziziphus jujuba var. spinosa</name>
    <dbReference type="NCBI Taxonomy" id="714518"/>
    <lineage>
        <taxon>Eukaryota</taxon>
        <taxon>Viridiplantae</taxon>
        <taxon>Streptophyta</taxon>
        <taxon>Embryophyta</taxon>
        <taxon>Tracheophyta</taxon>
        <taxon>Spermatophyta</taxon>
        <taxon>Magnoliopsida</taxon>
        <taxon>eudicotyledons</taxon>
        <taxon>Gunneridae</taxon>
        <taxon>Pentapetalae</taxon>
        <taxon>rosids</taxon>
        <taxon>fabids</taxon>
        <taxon>Rosales</taxon>
        <taxon>Rhamnaceae</taxon>
        <taxon>Paliureae</taxon>
        <taxon>Ziziphus</taxon>
    </lineage>
</organism>
<reference evidence="16" key="1">
    <citation type="journal article" date="2021" name="Front. Plant Sci.">
        <title>Chromosome-Scale Genome Assembly for Chinese Sour Jujube and Insights Into Its Genome Evolution and Domestication Signature.</title>
        <authorList>
            <person name="Shen L.-Y."/>
            <person name="Luo H."/>
            <person name="Wang X.-L."/>
            <person name="Wang X.-M."/>
            <person name="Qiu X.-J."/>
            <person name="Liu H."/>
            <person name="Zhou S.-S."/>
            <person name="Jia K.-H."/>
            <person name="Nie S."/>
            <person name="Bao Y.-T."/>
            <person name="Zhang R.-G."/>
            <person name="Yun Q.-Z."/>
            <person name="Chai Y.-H."/>
            <person name="Lu J.-Y."/>
            <person name="Li Y."/>
            <person name="Zhao S.-W."/>
            <person name="Mao J.-F."/>
            <person name="Jia S.-G."/>
            <person name="Mao Y.-M."/>
        </authorList>
    </citation>
    <scope>NUCLEOTIDE SEQUENCE</scope>
    <source>
        <strain evidence="16">AT0</strain>
        <tissue evidence="16">Leaf</tissue>
    </source>
</reference>
<proteinExistence type="predicted"/>
<feature type="domain" description="Gnk2-homologous" evidence="15">
    <location>
        <begin position="358"/>
        <end position="463"/>
    </location>
</feature>
<dbReference type="Gene3D" id="3.30.200.20">
    <property type="entry name" value="Phosphorylase Kinase, domain 1"/>
    <property type="match status" value="1"/>
</dbReference>
<dbReference type="PANTHER" id="PTHR27002">
    <property type="entry name" value="RECEPTOR-LIKE SERINE/THREONINE-PROTEIN KINASE SD1-8"/>
    <property type="match status" value="1"/>
</dbReference>
<keyword evidence="10 13" id="KW-1133">Transmembrane helix</keyword>
<evidence type="ECO:0000256" key="4">
    <source>
        <dbReference type="ARBA" id="ARBA00022692"/>
    </source>
</evidence>
<accession>A0A978VIU6</accession>
<evidence type="ECO:0000256" key="2">
    <source>
        <dbReference type="ARBA" id="ARBA00022527"/>
    </source>
</evidence>
<dbReference type="AlphaFoldDB" id="A0A978VIU6"/>
<dbReference type="Proteomes" id="UP000813462">
    <property type="component" value="Unassembled WGS sequence"/>
</dbReference>
<feature type="domain" description="Gnk2-homologous" evidence="15">
    <location>
        <begin position="250"/>
        <end position="352"/>
    </location>
</feature>
<dbReference type="GO" id="GO:0005886">
    <property type="term" value="C:plasma membrane"/>
    <property type="evidence" value="ECO:0007669"/>
    <property type="project" value="TreeGrafter"/>
</dbReference>
<evidence type="ECO:0000313" key="17">
    <source>
        <dbReference type="Proteomes" id="UP000813462"/>
    </source>
</evidence>
<evidence type="ECO:0000256" key="10">
    <source>
        <dbReference type="ARBA" id="ARBA00022989"/>
    </source>
</evidence>
<dbReference type="InterPro" id="IPR002902">
    <property type="entry name" value="GNK2"/>
</dbReference>
<feature type="domain" description="Protein kinase" evidence="14">
    <location>
        <begin position="109"/>
        <end position="538"/>
    </location>
</feature>
<comment type="caution">
    <text evidence="16">The sequence shown here is derived from an EMBL/GenBank/DDBJ whole genome shotgun (WGS) entry which is preliminary data.</text>
</comment>
<evidence type="ECO:0000256" key="11">
    <source>
        <dbReference type="ARBA" id="ARBA00023136"/>
    </source>
</evidence>
<name>A0A978VIU6_ZIZJJ</name>
<dbReference type="InterPro" id="IPR038408">
    <property type="entry name" value="GNK2_sf"/>
</dbReference>
<dbReference type="InterPro" id="IPR001245">
    <property type="entry name" value="Ser-Thr/Tyr_kinase_cat_dom"/>
</dbReference>
<gene>
    <name evidence="16" type="ORF">FEM48_Zijuj04G0084800</name>
</gene>
<keyword evidence="9" id="KW-0067">ATP-binding</keyword>
<dbReference type="PANTHER" id="PTHR27002:SF1040">
    <property type="entry name" value="OS07G0538400 PROTEIN"/>
    <property type="match status" value="1"/>
</dbReference>
<evidence type="ECO:0000256" key="3">
    <source>
        <dbReference type="ARBA" id="ARBA00022679"/>
    </source>
</evidence>
<evidence type="ECO:0000313" key="16">
    <source>
        <dbReference type="EMBL" id="KAH7533015.1"/>
    </source>
</evidence>
<dbReference type="Pfam" id="PF01657">
    <property type="entry name" value="Stress-antifung"/>
    <property type="match status" value="2"/>
</dbReference>
<keyword evidence="5" id="KW-0732">Signal</keyword>
<evidence type="ECO:0000259" key="14">
    <source>
        <dbReference type="PROSITE" id="PS50011"/>
    </source>
</evidence>
<dbReference type="PROSITE" id="PS50011">
    <property type="entry name" value="PROTEIN_KINASE_DOM"/>
    <property type="match status" value="1"/>
</dbReference>
<evidence type="ECO:0000259" key="15">
    <source>
        <dbReference type="PROSITE" id="PS51473"/>
    </source>
</evidence>
<keyword evidence="11 13" id="KW-0472">Membrane</keyword>
<evidence type="ECO:0000256" key="12">
    <source>
        <dbReference type="ARBA" id="ARBA00023170"/>
    </source>
</evidence>
<keyword evidence="12" id="KW-0675">Receptor</keyword>
<dbReference type="EMBL" id="JAEACU010000004">
    <property type="protein sequence ID" value="KAH7533015.1"/>
    <property type="molecule type" value="Genomic_DNA"/>
</dbReference>
<protein>
    <recommendedName>
        <fullName evidence="18">Cysteine-rich receptor-like protein kinase 10</fullName>
    </recommendedName>
</protein>
<evidence type="ECO:0000256" key="8">
    <source>
        <dbReference type="ARBA" id="ARBA00022777"/>
    </source>
</evidence>
<feature type="transmembrane region" description="Helical" evidence="13">
    <location>
        <begin position="228"/>
        <end position="246"/>
    </location>
</feature>
<evidence type="ECO:0000256" key="1">
    <source>
        <dbReference type="ARBA" id="ARBA00004167"/>
    </source>
</evidence>
<dbReference type="FunFam" id="3.30.430.20:FF:000002">
    <property type="entry name" value="Cysteine-rich receptor-like protein kinase 10"/>
    <property type="match status" value="1"/>
</dbReference>
<keyword evidence="4 13" id="KW-0812">Transmembrane</keyword>
<dbReference type="GO" id="GO:0005524">
    <property type="term" value="F:ATP binding"/>
    <property type="evidence" value="ECO:0007669"/>
    <property type="project" value="UniProtKB-KW"/>
</dbReference>
<dbReference type="Gene3D" id="1.10.510.10">
    <property type="entry name" value="Transferase(Phosphotransferase) domain 1"/>
    <property type="match status" value="1"/>
</dbReference>
<keyword evidence="3" id="KW-0808">Transferase</keyword>
<keyword evidence="2" id="KW-0723">Serine/threonine-protein kinase</keyword>
<dbReference type="InterPro" id="IPR011009">
    <property type="entry name" value="Kinase-like_dom_sf"/>
</dbReference>
<evidence type="ECO:0008006" key="18">
    <source>
        <dbReference type="Google" id="ProtNLM"/>
    </source>
</evidence>
<dbReference type="GO" id="GO:0004674">
    <property type="term" value="F:protein serine/threonine kinase activity"/>
    <property type="evidence" value="ECO:0007669"/>
    <property type="project" value="UniProtKB-KW"/>
</dbReference>
<dbReference type="Pfam" id="PF07714">
    <property type="entry name" value="PK_Tyr_Ser-Thr"/>
    <property type="match status" value="1"/>
</dbReference>
<dbReference type="CDD" id="cd23509">
    <property type="entry name" value="Gnk2-like"/>
    <property type="match status" value="2"/>
</dbReference>
<sequence>MNCYLQYEIYPFFLSLVQLLPPQIAPSPTSLLKWNSSTTRGKRKSTKTMVVILIPVFAALLVIAIFWTCFARRNAKKKRADGYFDEDNNSSINSFLIRLRIIQAASKNFSNKYKLGGGDFGPIYKGKLHDGREISVRRLSSYSVQGVEELKTKVMVVAKLLHKNLVMLLGFCLEENEKLLVYEYLPNGSLDKIVFGIWIICFIHCHFALAYRTCLILLPFYTYKMQSLPLYALILLLLFSYIVEFTEAQDSLLYNYCNSALYTSGSVYEKNLNLTLTLLAANAYLNGFYNVSVGNSLNTVYGLAQCISNVSDTDCQNCVNKASKSIRGFCPNQKEASMGYKNCLIRYSSQRFFSTSNSNRRYSLANPNNVTDPVLWNRQLGSLLQELSSNAASAPSRFAVGSTNYKDSDNLYAMVQCTRDLAEDSCLSCLHDVIGHISEYCYGKIGCRICSLSCTLRYESYFFLLSAPPPSDLTSPSPVLDRNCTTSQDKRNPTKAVTVVIPVVVSFLVILIICTYLTRRNAKRKRAGNSISYLIIYLIFKISELHFPFPLQQQQIEVIDICMLQFTLPQAWQHWSNGKALELVDRAMGGKWPRHEALNCISIGLLCVQEAAADRPKMSEVSAMLSSSSTSTLVPSRPAYFAEIPYPHKLTK</sequence>
<evidence type="ECO:0000256" key="9">
    <source>
        <dbReference type="ARBA" id="ARBA00022840"/>
    </source>
</evidence>
<feature type="transmembrane region" description="Helical" evidence="13">
    <location>
        <begin position="50"/>
        <end position="70"/>
    </location>
</feature>